<dbReference type="EMBL" id="GBRH01245553">
    <property type="protein sequence ID" value="JAD52342.1"/>
    <property type="molecule type" value="Transcribed_RNA"/>
</dbReference>
<protein>
    <submittedName>
        <fullName evidence="1">Uncharacterized protein</fullName>
    </submittedName>
</protein>
<name>A0A0A9AZ21_ARUDO</name>
<reference evidence="1" key="1">
    <citation type="submission" date="2014-09" db="EMBL/GenBank/DDBJ databases">
        <authorList>
            <person name="Magalhaes I.L.F."/>
            <person name="Oliveira U."/>
            <person name="Santos F.R."/>
            <person name="Vidigal T.H.D.A."/>
            <person name="Brescovit A.D."/>
            <person name="Santos A.J."/>
        </authorList>
    </citation>
    <scope>NUCLEOTIDE SEQUENCE</scope>
    <source>
        <tissue evidence="1">Shoot tissue taken approximately 20 cm above the soil surface</tissue>
    </source>
</reference>
<evidence type="ECO:0000313" key="1">
    <source>
        <dbReference type="EMBL" id="JAD52342.1"/>
    </source>
</evidence>
<accession>A0A0A9AZ21</accession>
<organism evidence="1">
    <name type="scientific">Arundo donax</name>
    <name type="common">Giant reed</name>
    <name type="synonym">Donax arundinaceus</name>
    <dbReference type="NCBI Taxonomy" id="35708"/>
    <lineage>
        <taxon>Eukaryota</taxon>
        <taxon>Viridiplantae</taxon>
        <taxon>Streptophyta</taxon>
        <taxon>Embryophyta</taxon>
        <taxon>Tracheophyta</taxon>
        <taxon>Spermatophyta</taxon>
        <taxon>Magnoliopsida</taxon>
        <taxon>Liliopsida</taxon>
        <taxon>Poales</taxon>
        <taxon>Poaceae</taxon>
        <taxon>PACMAD clade</taxon>
        <taxon>Arundinoideae</taxon>
        <taxon>Arundineae</taxon>
        <taxon>Arundo</taxon>
    </lineage>
</organism>
<reference evidence="1" key="2">
    <citation type="journal article" date="2015" name="Data Brief">
        <title>Shoot transcriptome of the giant reed, Arundo donax.</title>
        <authorList>
            <person name="Barrero R.A."/>
            <person name="Guerrero F.D."/>
            <person name="Moolhuijzen P."/>
            <person name="Goolsby J.A."/>
            <person name="Tidwell J."/>
            <person name="Bellgard S.E."/>
            <person name="Bellgard M.I."/>
        </authorList>
    </citation>
    <scope>NUCLEOTIDE SEQUENCE</scope>
    <source>
        <tissue evidence="1">Shoot tissue taken approximately 20 cm above the soil surface</tissue>
    </source>
</reference>
<sequence>MYLVAILMSYQ</sequence>
<proteinExistence type="predicted"/>